<dbReference type="PANTHER" id="PTHR11005">
    <property type="entry name" value="LYSOSOMAL ACID LIPASE-RELATED"/>
    <property type="match status" value="1"/>
</dbReference>
<keyword evidence="5" id="KW-0443">Lipid metabolism</keyword>
<evidence type="ECO:0000256" key="7">
    <source>
        <dbReference type="PIRNR" id="PIRNR000862"/>
    </source>
</evidence>
<dbReference type="GO" id="GO:0016042">
    <property type="term" value="P:lipid catabolic process"/>
    <property type="evidence" value="ECO:0007669"/>
    <property type="project" value="UniProtKB-KW"/>
</dbReference>
<dbReference type="InterPro" id="IPR025483">
    <property type="entry name" value="Lipase_euk"/>
</dbReference>
<evidence type="ECO:0000256" key="5">
    <source>
        <dbReference type="ARBA" id="ARBA00023098"/>
    </source>
</evidence>
<dbReference type="GO" id="GO:0016788">
    <property type="term" value="F:hydrolase activity, acting on ester bonds"/>
    <property type="evidence" value="ECO:0007669"/>
    <property type="project" value="InterPro"/>
</dbReference>
<feature type="active site" description="Nucleophile" evidence="8">
    <location>
        <position position="177"/>
    </location>
</feature>
<name>A0AAV7XGL7_9NEOP</name>
<evidence type="ECO:0000256" key="4">
    <source>
        <dbReference type="ARBA" id="ARBA00022963"/>
    </source>
</evidence>
<comment type="similarity">
    <text evidence="1 7">Belongs to the AB hydrolase superfamily. Lipase family.</text>
</comment>
<evidence type="ECO:0000259" key="10">
    <source>
        <dbReference type="Pfam" id="PF04083"/>
    </source>
</evidence>
<dbReference type="EMBL" id="JAPTSV010000010">
    <property type="protein sequence ID" value="KAJ1523634.1"/>
    <property type="molecule type" value="Genomic_DNA"/>
</dbReference>
<keyword evidence="6" id="KW-0325">Glycoprotein</keyword>
<evidence type="ECO:0000256" key="6">
    <source>
        <dbReference type="ARBA" id="ARBA00023180"/>
    </source>
</evidence>
<protein>
    <recommendedName>
        <fullName evidence="7">Lipase</fullName>
    </recommendedName>
</protein>
<keyword evidence="3 7" id="KW-0378">Hydrolase</keyword>
<evidence type="ECO:0000256" key="1">
    <source>
        <dbReference type="ARBA" id="ARBA00010701"/>
    </source>
</evidence>
<evidence type="ECO:0000313" key="12">
    <source>
        <dbReference type="Proteomes" id="UP001075354"/>
    </source>
</evidence>
<dbReference type="InterPro" id="IPR029058">
    <property type="entry name" value="AB_hydrolase_fold"/>
</dbReference>
<organism evidence="11 12">
    <name type="scientific">Megalurothrips usitatus</name>
    <name type="common">bean blossom thrips</name>
    <dbReference type="NCBI Taxonomy" id="439358"/>
    <lineage>
        <taxon>Eukaryota</taxon>
        <taxon>Metazoa</taxon>
        <taxon>Ecdysozoa</taxon>
        <taxon>Arthropoda</taxon>
        <taxon>Hexapoda</taxon>
        <taxon>Insecta</taxon>
        <taxon>Pterygota</taxon>
        <taxon>Neoptera</taxon>
        <taxon>Paraneoptera</taxon>
        <taxon>Thysanoptera</taxon>
        <taxon>Terebrantia</taxon>
        <taxon>Thripoidea</taxon>
        <taxon>Thripidae</taxon>
        <taxon>Megalurothrips</taxon>
    </lineage>
</organism>
<accession>A0AAV7XGL7</accession>
<keyword evidence="12" id="KW-1185">Reference proteome</keyword>
<comment type="caution">
    <text evidence="11">The sequence shown here is derived from an EMBL/GenBank/DDBJ whole genome shotgun (WGS) entry which is preliminary data.</text>
</comment>
<keyword evidence="2 9" id="KW-0732">Signal</keyword>
<reference evidence="11" key="1">
    <citation type="submission" date="2022-12" db="EMBL/GenBank/DDBJ databases">
        <title>Chromosome-level genome assembly of the bean flower thrips Megalurothrips usitatus.</title>
        <authorList>
            <person name="Ma L."/>
            <person name="Liu Q."/>
            <person name="Li H."/>
            <person name="Cai W."/>
        </authorList>
    </citation>
    <scope>NUCLEOTIDE SEQUENCE</scope>
    <source>
        <strain evidence="11">Cailab_2022a</strain>
    </source>
</reference>
<dbReference type="Proteomes" id="UP001075354">
    <property type="component" value="Chromosome 10"/>
</dbReference>
<dbReference type="PIRSF" id="PIRSF000862">
    <property type="entry name" value="Steryl_ester_lip"/>
    <property type="match status" value="1"/>
</dbReference>
<evidence type="ECO:0000256" key="2">
    <source>
        <dbReference type="ARBA" id="ARBA00022729"/>
    </source>
</evidence>
<feature type="chain" id="PRO_5043574737" description="Lipase" evidence="9">
    <location>
        <begin position="20"/>
        <end position="404"/>
    </location>
</feature>
<dbReference type="SUPFAM" id="SSF53474">
    <property type="entry name" value="alpha/beta-Hydrolases"/>
    <property type="match status" value="1"/>
</dbReference>
<evidence type="ECO:0000256" key="8">
    <source>
        <dbReference type="PIRSR" id="PIRSR000862-1"/>
    </source>
</evidence>
<dbReference type="Gene3D" id="3.40.50.1820">
    <property type="entry name" value="alpha/beta hydrolase"/>
    <property type="match status" value="1"/>
</dbReference>
<evidence type="ECO:0000313" key="11">
    <source>
        <dbReference type="EMBL" id="KAJ1523634.1"/>
    </source>
</evidence>
<evidence type="ECO:0000256" key="3">
    <source>
        <dbReference type="ARBA" id="ARBA00022801"/>
    </source>
</evidence>
<proteinExistence type="inferred from homology"/>
<feature type="signal peptide" evidence="9">
    <location>
        <begin position="1"/>
        <end position="19"/>
    </location>
</feature>
<sequence length="404" mass="45866">MARALLVLLAVLAASPASAILRRPKHAGGNVPPEAWLTTPELIARWGYPTETHHVRTEDGYILEVHRVPGPRGSGDKRPPQPRAPVLLMHGFGSTSECMVFRPHKMLAFMLADADLDVWIGNFRGTFYGRRHVNMTTADPRFWEFSWHENGLYDVSAMLDYVAERTGQPSVLYGSHSMGGTALLVLLSERPQYNARVRASFMLTPAVYFTHVRGSFQRTRRKLRWGYNALSGLRMENPLMRRPVPELCLGADGMKVSPACMHFFTDAQGPFHSDKNNTYMPILLRHWPGGTSVSQLVHFAQLIIRGDGFFKFDFGPERNLDKYGTVYPPAYNLTNVRSPVFIFYCQNDYQAHYKDIKKLGADLPGLAGLYMTPSETFNHLDIMYDEDAADLVYTRLIEQMLKYR</sequence>
<dbReference type="AlphaFoldDB" id="A0AAV7XGL7"/>
<dbReference type="InterPro" id="IPR006693">
    <property type="entry name" value="AB_hydrolase_lipase"/>
</dbReference>
<gene>
    <name evidence="11" type="ORF">ONE63_001477</name>
</gene>
<feature type="active site" description="Charge relay system" evidence="8">
    <location>
        <position position="348"/>
    </location>
</feature>
<keyword evidence="4 7" id="KW-0442">Lipid degradation</keyword>
<dbReference type="Pfam" id="PF04083">
    <property type="entry name" value="Abhydro_lipase"/>
    <property type="match status" value="1"/>
</dbReference>
<dbReference type="FunFam" id="3.40.50.1820:FF:000057">
    <property type="entry name" value="Lipase"/>
    <property type="match status" value="1"/>
</dbReference>
<evidence type="ECO:0000256" key="9">
    <source>
        <dbReference type="SAM" id="SignalP"/>
    </source>
</evidence>
<feature type="domain" description="Partial AB-hydrolase lipase" evidence="10">
    <location>
        <begin position="40"/>
        <end position="98"/>
    </location>
</feature>
<feature type="active site" description="Charge relay system" evidence="8">
    <location>
        <position position="379"/>
    </location>
</feature>